<reference evidence="6" key="1">
    <citation type="submission" date="2017-02" db="EMBL/GenBank/DDBJ databases">
        <authorList>
            <person name="Varghese N."/>
            <person name="Submissions S."/>
        </authorList>
    </citation>
    <scope>NUCLEOTIDE SEQUENCE [LARGE SCALE GENOMIC DNA]</scope>
    <source>
        <strain evidence="6">DSM 22720</strain>
    </source>
</reference>
<dbReference type="Gene3D" id="3.30.230.10">
    <property type="match status" value="1"/>
</dbReference>
<proteinExistence type="inferred from homology"/>
<protein>
    <submittedName>
        <fullName evidence="5">Magnesium chelatase family protein</fullName>
    </submittedName>
</protein>
<dbReference type="Pfam" id="PF01078">
    <property type="entry name" value="Mg_chelatase"/>
    <property type="match status" value="1"/>
</dbReference>
<accession>A0A1T4UWB0</accession>
<dbReference type="SUPFAM" id="SSF54211">
    <property type="entry name" value="Ribosomal protein S5 domain 2-like"/>
    <property type="match status" value="1"/>
</dbReference>
<dbReference type="PRINTS" id="PR01657">
    <property type="entry name" value="MCMFAMILY"/>
</dbReference>
<dbReference type="GO" id="GO:0003677">
    <property type="term" value="F:DNA binding"/>
    <property type="evidence" value="ECO:0007669"/>
    <property type="project" value="InterPro"/>
</dbReference>
<dbReference type="Pfam" id="PF13335">
    <property type="entry name" value="Mg_chelatase_C"/>
    <property type="match status" value="1"/>
</dbReference>
<dbReference type="PANTHER" id="PTHR32039:SF7">
    <property type="entry name" value="COMPETENCE PROTEIN COMM"/>
    <property type="match status" value="1"/>
</dbReference>
<evidence type="ECO:0000313" key="5">
    <source>
        <dbReference type="EMBL" id="SKA57013.1"/>
    </source>
</evidence>
<dbReference type="InterPro" id="IPR025158">
    <property type="entry name" value="Mg_chelat-rel_C"/>
</dbReference>
<dbReference type="InterPro" id="IPR001208">
    <property type="entry name" value="MCM_dom"/>
</dbReference>
<organism evidence="5 6">
    <name type="scientific">Enterovibrio nigricans DSM 22720</name>
    <dbReference type="NCBI Taxonomy" id="1121868"/>
    <lineage>
        <taxon>Bacteria</taxon>
        <taxon>Pseudomonadati</taxon>
        <taxon>Pseudomonadota</taxon>
        <taxon>Gammaproteobacteria</taxon>
        <taxon>Vibrionales</taxon>
        <taxon>Vibrionaceae</taxon>
        <taxon>Enterovibrio</taxon>
    </lineage>
</organism>
<dbReference type="NCBIfam" id="TIGR00368">
    <property type="entry name" value="YifB family Mg chelatase-like AAA ATPase"/>
    <property type="match status" value="1"/>
</dbReference>
<dbReference type="InterPro" id="IPR004482">
    <property type="entry name" value="Mg_chelat-rel"/>
</dbReference>
<dbReference type="SMART" id="SM00382">
    <property type="entry name" value="AAA"/>
    <property type="match status" value="1"/>
</dbReference>
<dbReference type="AlphaFoldDB" id="A0A1T4UWB0"/>
<comment type="similarity">
    <text evidence="1">Belongs to the Mg-chelatase subunits D/I family. ComM subfamily.</text>
</comment>
<keyword evidence="2" id="KW-0547">Nucleotide-binding</keyword>
<dbReference type="InterPro" id="IPR020568">
    <property type="entry name" value="Ribosomal_Su5_D2-typ_SF"/>
</dbReference>
<dbReference type="InterPro" id="IPR045006">
    <property type="entry name" value="CHLI-like"/>
</dbReference>
<dbReference type="GO" id="GO:0005524">
    <property type="term" value="F:ATP binding"/>
    <property type="evidence" value="ECO:0007669"/>
    <property type="project" value="UniProtKB-KW"/>
</dbReference>
<feature type="domain" description="AAA+ ATPase" evidence="4">
    <location>
        <begin position="211"/>
        <end position="391"/>
    </location>
</feature>
<dbReference type="SUPFAM" id="SSF52540">
    <property type="entry name" value="P-loop containing nucleoside triphosphate hydrolases"/>
    <property type="match status" value="1"/>
</dbReference>
<evidence type="ECO:0000256" key="1">
    <source>
        <dbReference type="ARBA" id="ARBA00006354"/>
    </source>
</evidence>
<dbReference type="InterPro" id="IPR014721">
    <property type="entry name" value="Ribsml_uS5_D2-typ_fold_subgr"/>
</dbReference>
<evidence type="ECO:0000256" key="3">
    <source>
        <dbReference type="ARBA" id="ARBA00022840"/>
    </source>
</evidence>
<dbReference type="OrthoDB" id="9813147at2"/>
<dbReference type="InterPro" id="IPR027417">
    <property type="entry name" value="P-loop_NTPase"/>
</dbReference>
<keyword evidence="6" id="KW-1185">Reference proteome</keyword>
<dbReference type="PANTHER" id="PTHR32039">
    <property type="entry name" value="MAGNESIUM-CHELATASE SUBUNIT CHLI"/>
    <property type="match status" value="1"/>
</dbReference>
<gene>
    <name evidence="5" type="ORF">SAMN02745132_02680</name>
</gene>
<evidence type="ECO:0000313" key="6">
    <source>
        <dbReference type="Proteomes" id="UP000190162"/>
    </source>
</evidence>
<dbReference type="EMBL" id="FUXU01000033">
    <property type="protein sequence ID" value="SKA57013.1"/>
    <property type="molecule type" value="Genomic_DNA"/>
</dbReference>
<keyword evidence="3" id="KW-0067">ATP-binding</keyword>
<name>A0A1T4UWB0_9GAMM</name>
<dbReference type="NCBIfam" id="NF007365">
    <property type="entry name" value="PRK09862.1"/>
    <property type="match status" value="1"/>
</dbReference>
<dbReference type="RefSeq" id="WP_078752981.1">
    <property type="nucleotide sequence ID" value="NZ_FUXU01000033.1"/>
</dbReference>
<dbReference type="InterPro" id="IPR000523">
    <property type="entry name" value="Mg_chelatse_chII-like_cat_dom"/>
</dbReference>
<dbReference type="Pfam" id="PF13541">
    <property type="entry name" value="ChlI"/>
    <property type="match status" value="1"/>
</dbReference>
<dbReference type="InterPro" id="IPR003593">
    <property type="entry name" value="AAA+_ATPase"/>
</dbReference>
<sequence length="514" mass="55227">MNLAIIHSRACVGVSAPSVTVEVHISNGLPGFNLVGLAETTVKEARDRVRSAIVNSGYEFPARRITVNLAPADLPKEGGRFDLPIALGILAASGQIPMTRLEGHEFVGELALSGQLRGVKGALPAGVASREADRQLIVPDDNGGQVALVGRDRHLSAPDLISVCRHLGGQGSLDLKEPEREDSADVPSPRCLQDIIGQQQGKRALEIAAAGSHNLLFLGPPGTGKTMLASRMADLLPPMSDKEALETAAVTSLTEKPLHEGNWRQRPYRTPHHSSSMAALVGGGSIPKPGEISLAHNGLLFLDEMLEFERKVLDSLREPLESGEVVISRANGKTRFPARFQLIGALNPSPTGHYEGQLARSNPQATLRYLSRLSGPFLDRFDLSIEIPALPRGTLTEGGDRGDRGDRGEPTAVVKVRVDNARAVMLARAGKVNAQLSSREIDKYCPLACEDADFLETALHRLGLSIRAYHRIIKVARTIADLAGEKDICRGHLAEALGYRSMDRLLKQLTALAS</sequence>
<dbReference type="Gene3D" id="3.40.50.300">
    <property type="entry name" value="P-loop containing nucleotide triphosphate hydrolases"/>
    <property type="match status" value="1"/>
</dbReference>
<evidence type="ECO:0000259" key="4">
    <source>
        <dbReference type="SMART" id="SM00382"/>
    </source>
</evidence>
<dbReference type="Proteomes" id="UP000190162">
    <property type="component" value="Unassembled WGS sequence"/>
</dbReference>
<evidence type="ECO:0000256" key="2">
    <source>
        <dbReference type="ARBA" id="ARBA00022741"/>
    </source>
</evidence>